<dbReference type="Pfam" id="PF07866">
    <property type="entry name" value="DUF1653"/>
    <property type="match status" value="1"/>
</dbReference>
<gene>
    <name evidence="3" type="ORF">AX018_101033</name>
</gene>
<evidence type="ECO:0000313" key="4">
    <source>
        <dbReference type="Proteomes" id="UP000248856"/>
    </source>
</evidence>
<proteinExistence type="predicted"/>
<dbReference type="AlphaFoldDB" id="A0A328ZF58"/>
<feature type="domain" description="DUF1653" evidence="2">
    <location>
        <begin position="23"/>
        <end position="83"/>
    </location>
</feature>
<feature type="region of interest" description="Disordered" evidence="1">
    <location>
        <begin position="1"/>
        <end position="22"/>
    </location>
</feature>
<dbReference type="Gene3D" id="2.30.30.320">
    <property type="entry name" value="DUF1653-like domain"/>
    <property type="match status" value="1"/>
</dbReference>
<organism evidence="3 4">
    <name type="scientific">Paracidovorax anthurii</name>
    <dbReference type="NCBI Taxonomy" id="78229"/>
    <lineage>
        <taxon>Bacteria</taxon>
        <taxon>Pseudomonadati</taxon>
        <taxon>Pseudomonadota</taxon>
        <taxon>Betaproteobacteria</taxon>
        <taxon>Burkholderiales</taxon>
        <taxon>Comamonadaceae</taxon>
        <taxon>Paracidovorax</taxon>
    </lineage>
</organism>
<name>A0A328ZF58_9BURK</name>
<reference evidence="3 4" key="1">
    <citation type="submission" date="2018-06" db="EMBL/GenBank/DDBJ databases">
        <title>Genomic Encyclopedia of Archaeal and Bacterial Type Strains, Phase II (KMG-II): from individual species to whole genera.</title>
        <authorList>
            <person name="Goeker M."/>
        </authorList>
    </citation>
    <scope>NUCLEOTIDE SEQUENCE [LARGE SCALE GENOMIC DNA]</scope>
    <source>
        <strain evidence="3 4">CFPB 3232</strain>
    </source>
</reference>
<dbReference type="InterPro" id="IPR037135">
    <property type="entry name" value="DUF1653-like_dom_sf"/>
</dbReference>
<comment type="caution">
    <text evidence="3">The sequence shown here is derived from an EMBL/GenBank/DDBJ whole genome shotgun (WGS) entry which is preliminary data.</text>
</comment>
<dbReference type="Proteomes" id="UP000248856">
    <property type="component" value="Unassembled WGS sequence"/>
</dbReference>
<evidence type="ECO:0000313" key="3">
    <source>
        <dbReference type="EMBL" id="RAR84681.1"/>
    </source>
</evidence>
<dbReference type="InterPro" id="IPR023387">
    <property type="entry name" value="DUF1653-like_dom"/>
</dbReference>
<keyword evidence="4" id="KW-1185">Reference proteome</keyword>
<protein>
    <submittedName>
        <fullName evidence="3">Uncharacterized protein DUF1653</fullName>
    </submittedName>
</protein>
<evidence type="ECO:0000256" key="1">
    <source>
        <dbReference type="SAM" id="MobiDB-lite"/>
    </source>
</evidence>
<evidence type="ECO:0000259" key="2">
    <source>
        <dbReference type="Pfam" id="PF07866"/>
    </source>
</evidence>
<dbReference type="EMBL" id="QLTA01000010">
    <property type="protein sequence ID" value="RAR84681.1"/>
    <property type="molecule type" value="Genomic_DNA"/>
</dbReference>
<accession>A0A328ZF58</accession>
<sequence length="92" mass="10336">MRPMHSPSHPDGDLPPLPETPPGLYRHYKGMLYEVIGTARHSESLEPMTVYRALYGERGLWVRPAAMFAETVDVGGQTRPRFERVDPGADTD</sequence>